<feature type="region of interest" description="Disordered" evidence="10">
    <location>
        <begin position="944"/>
        <end position="969"/>
    </location>
</feature>
<dbReference type="GO" id="GO:0050684">
    <property type="term" value="P:regulation of mRNA processing"/>
    <property type="evidence" value="ECO:0007669"/>
    <property type="project" value="TreeGrafter"/>
</dbReference>
<keyword evidence="4 9" id="KW-0547">Nucleotide-binding</keyword>
<comment type="catalytic activity">
    <reaction evidence="7">
        <text>L-threonyl-[protein] + ATP = O-phospho-L-threonyl-[protein] + ADP + H(+)</text>
        <dbReference type="Rhea" id="RHEA:46608"/>
        <dbReference type="Rhea" id="RHEA-COMP:11060"/>
        <dbReference type="Rhea" id="RHEA-COMP:11605"/>
        <dbReference type="ChEBI" id="CHEBI:15378"/>
        <dbReference type="ChEBI" id="CHEBI:30013"/>
        <dbReference type="ChEBI" id="CHEBI:30616"/>
        <dbReference type="ChEBI" id="CHEBI:61977"/>
        <dbReference type="ChEBI" id="CHEBI:456216"/>
        <dbReference type="EC" id="2.7.11.1"/>
    </reaction>
</comment>
<dbReference type="InterPro" id="IPR017441">
    <property type="entry name" value="Protein_kinase_ATP_BS"/>
</dbReference>
<dbReference type="SUPFAM" id="SSF56112">
    <property type="entry name" value="Protein kinase-like (PK-like)"/>
    <property type="match status" value="1"/>
</dbReference>
<dbReference type="GO" id="GO:0004674">
    <property type="term" value="F:protein serine/threonine kinase activity"/>
    <property type="evidence" value="ECO:0007669"/>
    <property type="project" value="UniProtKB-KW"/>
</dbReference>
<feature type="transmembrane region" description="Helical" evidence="11">
    <location>
        <begin position="544"/>
        <end position="563"/>
    </location>
</feature>
<dbReference type="GO" id="GO:0005524">
    <property type="term" value="F:ATP binding"/>
    <property type="evidence" value="ECO:0007669"/>
    <property type="project" value="UniProtKB-UniRule"/>
</dbReference>
<dbReference type="Pfam" id="PF00069">
    <property type="entry name" value="Pkinase"/>
    <property type="match status" value="1"/>
</dbReference>
<keyword evidence="6 9" id="KW-0067">ATP-binding</keyword>
<feature type="domain" description="Protein kinase" evidence="12">
    <location>
        <begin position="33"/>
        <end position="335"/>
    </location>
</feature>
<evidence type="ECO:0000256" key="9">
    <source>
        <dbReference type="PROSITE-ProRule" id="PRU10141"/>
    </source>
</evidence>
<dbReference type="AlphaFoldDB" id="A0A0C3CCD1"/>
<feature type="transmembrane region" description="Helical" evidence="11">
    <location>
        <begin position="583"/>
        <end position="602"/>
    </location>
</feature>
<dbReference type="InterPro" id="IPR000719">
    <property type="entry name" value="Prot_kinase_dom"/>
</dbReference>
<dbReference type="GO" id="GO:0000245">
    <property type="term" value="P:spliceosomal complex assembly"/>
    <property type="evidence" value="ECO:0007669"/>
    <property type="project" value="TreeGrafter"/>
</dbReference>
<evidence type="ECO:0000256" key="5">
    <source>
        <dbReference type="ARBA" id="ARBA00022777"/>
    </source>
</evidence>
<dbReference type="EMBL" id="KN831780">
    <property type="protein sequence ID" value="KIM41261.1"/>
    <property type="molecule type" value="Genomic_DNA"/>
</dbReference>
<feature type="transmembrane region" description="Helical" evidence="11">
    <location>
        <begin position="504"/>
        <end position="523"/>
    </location>
</feature>
<accession>A0A0C3CCD1</accession>
<keyword evidence="11" id="KW-1133">Transmembrane helix</keyword>
<evidence type="ECO:0000256" key="1">
    <source>
        <dbReference type="ARBA" id="ARBA00012513"/>
    </source>
</evidence>
<dbReference type="HOGENOM" id="CLU_305884_0_0_1"/>
<evidence type="ECO:0000313" key="13">
    <source>
        <dbReference type="EMBL" id="KIM41261.1"/>
    </source>
</evidence>
<protein>
    <recommendedName>
        <fullName evidence="1">non-specific serine/threonine protein kinase</fullName>
        <ecNumber evidence="1">2.7.11.1</ecNumber>
    </recommendedName>
</protein>
<reference evidence="14" key="2">
    <citation type="submission" date="2015-01" db="EMBL/GenBank/DDBJ databases">
        <title>Evolutionary Origins and Diversification of the Mycorrhizal Mutualists.</title>
        <authorList>
            <consortium name="DOE Joint Genome Institute"/>
            <consortium name="Mycorrhizal Genomics Consortium"/>
            <person name="Kohler A."/>
            <person name="Kuo A."/>
            <person name="Nagy L.G."/>
            <person name="Floudas D."/>
            <person name="Copeland A."/>
            <person name="Barry K.W."/>
            <person name="Cichocki N."/>
            <person name="Veneault-Fourrey C."/>
            <person name="LaButti K."/>
            <person name="Lindquist E.A."/>
            <person name="Lipzen A."/>
            <person name="Lundell T."/>
            <person name="Morin E."/>
            <person name="Murat C."/>
            <person name="Riley R."/>
            <person name="Ohm R."/>
            <person name="Sun H."/>
            <person name="Tunlid A."/>
            <person name="Henrissat B."/>
            <person name="Grigoriev I.V."/>
            <person name="Hibbett D.S."/>
            <person name="Martin F."/>
        </authorList>
    </citation>
    <scope>NUCLEOTIDE SEQUENCE [LARGE SCALE GENOMIC DNA]</scope>
    <source>
        <strain evidence="14">h7</strain>
    </source>
</reference>
<dbReference type="InterPro" id="IPR051334">
    <property type="entry name" value="SRPK"/>
</dbReference>
<dbReference type="InterPro" id="IPR011009">
    <property type="entry name" value="Kinase-like_dom_sf"/>
</dbReference>
<comment type="catalytic activity">
    <reaction evidence="8">
        <text>L-seryl-[protein] + ATP = O-phospho-L-seryl-[protein] + ADP + H(+)</text>
        <dbReference type="Rhea" id="RHEA:17989"/>
        <dbReference type="Rhea" id="RHEA-COMP:9863"/>
        <dbReference type="Rhea" id="RHEA-COMP:11604"/>
        <dbReference type="ChEBI" id="CHEBI:15378"/>
        <dbReference type="ChEBI" id="CHEBI:29999"/>
        <dbReference type="ChEBI" id="CHEBI:30616"/>
        <dbReference type="ChEBI" id="CHEBI:83421"/>
        <dbReference type="ChEBI" id="CHEBI:456216"/>
        <dbReference type="EC" id="2.7.11.1"/>
    </reaction>
</comment>
<dbReference type="PANTHER" id="PTHR47634:SF9">
    <property type="entry name" value="PROTEIN KINASE DOMAIN-CONTAINING PROTEIN-RELATED"/>
    <property type="match status" value="1"/>
</dbReference>
<gene>
    <name evidence="13" type="ORF">M413DRAFT_10909</name>
</gene>
<organism evidence="13 14">
    <name type="scientific">Hebeloma cylindrosporum</name>
    <dbReference type="NCBI Taxonomy" id="76867"/>
    <lineage>
        <taxon>Eukaryota</taxon>
        <taxon>Fungi</taxon>
        <taxon>Dikarya</taxon>
        <taxon>Basidiomycota</taxon>
        <taxon>Agaricomycotina</taxon>
        <taxon>Agaricomycetes</taxon>
        <taxon>Agaricomycetidae</taxon>
        <taxon>Agaricales</taxon>
        <taxon>Agaricineae</taxon>
        <taxon>Hymenogastraceae</taxon>
        <taxon>Hebeloma</taxon>
    </lineage>
</organism>
<evidence type="ECO:0000256" key="10">
    <source>
        <dbReference type="SAM" id="MobiDB-lite"/>
    </source>
</evidence>
<feature type="region of interest" description="Disordered" evidence="10">
    <location>
        <begin position="855"/>
        <end position="874"/>
    </location>
</feature>
<evidence type="ECO:0000256" key="6">
    <source>
        <dbReference type="ARBA" id="ARBA00022840"/>
    </source>
</evidence>
<dbReference type="EC" id="2.7.11.1" evidence="1"/>
<evidence type="ECO:0000256" key="4">
    <source>
        <dbReference type="ARBA" id="ARBA00022741"/>
    </source>
</evidence>
<feature type="transmembrane region" description="Helical" evidence="11">
    <location>
        <begin position="474"/>
        <end position="492"/>
    </location>
</feature>
<evidence type="ECO:0000256" key="2">
    <source>
        <dbReference type="ARBA" id="ARBA00022527"/>
    </source>
</evidence>
<evidence type="ECO:0000313" key="14">
    <source>
        <dbReference type="Proteomes" id="UP000053424"/>
    </source>
</evidence>
<dbReference type="Gene3D" id="3.30.200.20">
    <property type="entry name" value="Phosphorylase Kinase, domain 1"/>
    <property type="match status" value="1"/>
</dbReference>
<dbReference type="SMART" id="SM00220">
    <property type="entry name" value="S_TKc"/>
    <property type="match status" value="1"/>
</dbReference>
<name>A0A0C3CCD1_HEBCY</name>
<keyword evidence="11" id="KW-0472">Membrane</keyword>
<dbReference type="Gene3D" id="1.10.510.10">
    <property type="entry name" value="Transferase(Phosphotransferase) domain 1"/>
    <property type="match status" value="1"/>
</dbReference>
<keyword evidence="5" id="KW-0418">Kinase</keyword>
<evidence type="ECO:0000256" key="7">
    <source>
        <dbReference type="ARBA" id="ARBA00047899"/>
    </source>
</evidence>
<proteinExistence type="predicted"/>
<feature type="binding site" evidence="9">
    <location>
        <position position="63"/>
    </location>
    <ligand>
        <name>ATP</name>
        <dbReference type="ChEBI" id="CHEBI:30616"/>
    </ligand>
</feature>
<evidence type="ECO:0000256" key="8">
    <source>
        <dbReference type="ARBA" id="ARBA00048679"/>
    </source>
</evidence>
<dbReference type="PROSITE" id="PS00107">
    <property type="entry name" value="PROTEIN_KINASE_ATP"/>
    <property type="match status" value="1"/>
</dbReference>
<evidence type="ECO:0000259" key="12">
    <source>
        <dbReference type="PROSITE" id="PS50011"/>
    </source>
</evidence>
<dbReference type="STRING" id="686832.A0A0C3CCD1"/>
<dbReference type="PROSITE" id="PS50011">
    <property type="entry name" value="PROTEIN_KINASE_DOM"/>
    <property type="match status" value="1"/>
</dbReference>
<dbReference type="Proteomes" id="UP000053424">
    <property type="component" value="Unassembled WGS sequence"/>
</dbReference>
<dbReference type="PANTHER" id="PTHR47634">
    <property type="entry name" value="PROTEIN KINASE DOMAIN-CONTAINING PROTEIN-RELATED"/>
    <property type="match status" value="1"/>
</dbReference>
<keyword evidence="11" id="KW-0812">Transmembrane</keyword>
<keyword evidence="14" id="KW-1185">Reference proteome</keyword>
<keyword evidence="2" id="KW-0723">Serine/threonine-protein kinase</keyword>
<reference evidence="13 14" key="1">
    <citation type="submission" date="2014-04" db="EMBL/GenBank/DDBJ databases">
        <authorList>
            <consortium name="DOE Joint Genome Institute"/>
            <person name="Kuo A."/>
            <person name="Gay G."/>
            <person name="Dore J."/>
            <person name="Kohler A."/>
            <person name="Nagy L.G."/>
            <person name="Floudas D."/>
            <person name="Copeland A."/>
            <person name="Barry K.W."/>
            <person name="Cichocki N."/>
            <person name="Veneault-Fourrey C."/>
            <person name="LaButti K."/>
            <person name="Lindquist E.A."/>
            <person name="Lipzen A."/>
            <person name="Lundell T."/>
            <person name="Morin E."/>
            <person name="Murat C."/>
            <person name="Sun H."/>
            <person name="Tunlid A."/>
            <person name="Henrissat B."/>
            <person name="Grigoriev I.V."/>
            <person name="Hibbett D.S."/>
            <person name="Martin F."/>
            <person name="Nordberg H.P."/>
            <person name="Cantor M.N."/>
            <person name="Hua S.X."/>
        </authorList>
    </citation>
    <scope>NUCLEOTIDE SEQUENCE [LARGE SCALE GENOMIC DNA]</scope>
    <source>
        <strain evidence="14">h7</strain>
    </source>
</reference>
<evidence type="ECO:0000256" key="3">
    <source>
        <dbReference type="ARBA" id="ARBA00022679"/>
    </source>
</evidence>
<sequence length="969" mass="107916">MEAEEVERYCRWGYPIIVGDIITTSEADDERGYRIMHKLGWGSYATVWLAEKTDPSAAFVAVKISKGEEKPTKELAMLEAAVKFQTSDNGQSLHVPTLLDHFTLRGPNGTHSVLVTDIIAPFLSRLRSLYRDPLWSKTAGHGITKAVVSLHAAGIVHGDLHLSNIGFALPQITDQDHQRVLDDIAHEVGTLPLSFQCARKACAPELAFARTVEKIDNPPVEPPADFWALGTAIYEIIVGSPLFHGRGISSLPHSMLAMTSSVPSEWKNWYANLSKPPEVSSSRADEWWESRRKVLRLKCVDEASADALTALLRKVLVLDPASRPTAAEVLQGTWDSSCSTIAEKAFKEEGEIKMQESETRGSKEGLKFRSEVGGNVDPPERYPYKTMRTPHTKADLRLSSQQVLAEDRCIPPFSVHRSNLKSYDKGDELDNFVHQVFNNALPYHFAFKMDCDPNPDMQGFTVRLAKNHYEPIRMCFYALFFQLFPIIIGTLVSFIQGKLTAGDAWFALLVMLSPTTLDLLDLLPYNIRHVRQWSRREVIDGISITILLVLSIVLYIVIVVFLSANFDSCPLVGFYSTNDSPTYVFAIALLTVCFTIFHVPGYRSMKYLLSVLLWSPARGFRASMIISIMFSVIEGLQVLGAVQPKCAVERWRSKIGRTAMAIAIFADPTGAATKMTIALCLLGELCAALPANLPVFSWVQISASWIGLMSEAATRIHPGRGAFQSALFYAQWGLVLEVTTLEVPYELTYGQIVASLSFLPISAECLKVAFRRRHELTLHSLRLAALPLWPTRYKELSKDDVFPKEFWKTKTRTGVIASILGLSWAGCAVADRLPSHTAMRTIAYSAYPSIRFPERPGDYAQDDSPSPSNRLHEPIEMKTMLPSKSARPKKLNRISQGTPLSSDSTLYFLSEELVQEPDGLSDKEETVEENVIVRTGRDNSTLGAATIRSRASLPKPVTSPSRRTFWGLR</sequence>
<dbReference type="OrthoDB" id="3234297at2759"/>
<keyword evidence="3" id="KW-0808">Transferase</keyword>
<evidence type="ECO:0000256" key="11">
    <source>
        <dbReference type="SAM" id="Phobius"/>
    </source>
</evidence>